<keyword evidence="9" id="KW-1015">Disulfide bond</keyword>
<keyword evidence="8" id="KW-0496">Mitochondrion</keyword>
<keyword evidence="5" id="KW-0862">Zinc</keyword>
<dbReference type="GO" id="GO:0015031">
    <property type="term" value="P:protein transport"/>
    <property type="evidence" value="ECO:0007669"/>
    <property type="project" value="UniProtKB-KW"/>
</dbReference>
<gene>
    <name evidence="12" type="ORF">RHGRI_023880</name>
</gene>
<dbReference type="GO" id="GO:0046872">
    <property type="term" value="F:metal ion binding"/>
    <property type="evidence" value="ECO:0007669"/>
    <property type="project" value="UniProtKB-KW"/>
</dbReference>
<evidence type="ECO:0000256" key="6">
    <source>
        <dbReference type="ARBA" id="ARBA00022927"/>
    </source>
</evidence>
<evidence type="ECO:0000256" key="4">
    <source>
        <dbReference type="ARBA" id="ARBA00022723"/>
    </source>
</evidence>
<reference evidence="12" key="1">
    <citation type="submission" date="2020-08" db="EMBL/GenBank/DDBJ databases">
        <title>Plant Genome Project.</title>
        <authorList>
            <person name="Zhang R.-G."/>
        </authorList>
    </citation>
    <scope>NUCLEOTIDE SEQUENCE</scope>
    <source>
        <strain evidence="12">WSP0</strain>
        <tissue evidence="12">Leaf</tissue>
    </source>
</reference>
<dbReference type="Pfam" id="PF02953">
    <property type="entry name" value="zf-Tim10_DDP"/>
    <property type="match status" value="1"/>
</dbReference>
<keyword evidence="13" id="KW-1185">Reference proteome</keyword>
<evidence type="ECO:0000256" key="5">
    <source>
        <dbReference type="ARBA" id="ARBA00022833"/>
    </source>
</evidence>
<comment type="caution">
    <text evidence="12">The sequence shown here is derived from an EMBL/GenBank/DDBJ whole genome shotgun (WGS) entry which is preliminary data.</text>
</comment>
<dbReference type="InterPro" id="IPR004217">
    <property type="entry name" value="Tim10-like"/>
</dbReference>
<comment type="similarity">
    <text evidence="2">Belongs to the small Tim family.</text>
</comment>
<feature type="domain" description="Tim10-like" evidence="11">
    <location>
        <begin position="9"/>
        <end position="49"/>
    </location>
</feature>
<dbReference type="Gene3D" id="1.10.287.810">
    <property type="entry name" value="Mitochondrial import inner membrane translocase subunit tim13 like domains"/>
    <property type="match status" value="1"/>
</dbReference>
<evidence type="ECO:0000256" key="10">
    <source>
        <dbReference type="SAM" id="MobiDB-lite"/>
    </source>
</evidence>
<proteinExistence type="inferred from homology"/>
<dbReference type="InterPro" id="IPR035427">
    <property type="entry name" value="Tim10-like_dom_sf"/>
</dbReference>
<dbReference type="SUPFAM" id="SSF144122">
    <property type="entry name" value="Tim10-like"/>
    <property type="match status" value="1"/>
</dbReference>
<evidence type="ECO:0000313" key="12">
    <source>
        <dbReference type="EMBL" id="KAG5536244.1"/>
    </source>
</evidence>
<dbReference type="PANTHER" id="PTHR11038">
    <property type="entry name" value="MITOCHONDRIAL IMPORT INNER MEMBRANE TRANSLOCASE SUBUNIT TIM10"/>
    <property type="match status" value="1"/>
</dbReference>
<keyword evidence="4" id="KW-0479">Metal-binding</keyword>
<evidence type="ECO:0000256" key="7">
    <source>
        <dbReference type="ARBA" id="ARBA00023010"/>
    </source>
</evidence>
<evidence type="ECO:0000259" key="11">
    <source>
        <dbReference type="Pfam" id="PF02953"/>
    </source>
</evidence>
<evidence type="ECO:0000313" key="13">
    <source>
        <dbReference type="Proteomes" id="UP000823749"/>
    </source>
</evidence>
<dbReference type="PANTHER" id="PTHR11038:SF16">
    <property type="entry name" value="MITOCHONDRIAL IMPORT INNER MEMBRANE TRANSLOCASE SUBUNIT TIM10"/>
    <property type="match status" value="1"/>
</dbReference>
<evidence type="ECO:0000256" key="1">
    <source>
        <dbReference type="ARBA" id="ARBA00004173"/>
    </source>
</evidence>
<feature type="region of interest" description="Disordered" evidence="10">
    <location>
        <begin position="121"/>
        <end position="180"/>
    </location>
</feature>
<accession>A0AAV6J9B1</accession>
<dbReference type="EMBL" id="JACTNZ010000008">
    <property type="protein sequence ID" value="KAG5536244.1"/>
    <property type="molecule type" value="Genomic_DNA"/>
</dbReference>
<name>A0AAV6J9B1_9ERIC</name>
<organism evidence="12 13">
    <name type="scientific">Rhododendron griersonianum</name>
    <dbReference type="NCBI Taxonomy" id="479676"/>
    <lineage>
        <taxon>Eukaryota</taxon>
        <taxon>Viridiplantae</taxon>
        <taxon>Streptophyta</taxon>
        <taxon>Embryophyta</taxon>
        <taxon>Tracheophyta</taxon>
        <taxon>Spermatophyta</taxon>
        <taxon>Magnoliopsida</taxon>
        <taxon>eudicotyledons</taxon>
        <taxon>Gunneridae</taxon>
        <taxon>Pentapetalae</taxon>
        <taxon>asterids</taxon>
        <taxon>Ericales</taxon>
        <taxon>Ericaceae</taxon>
        <taxon>Ericoideae</taxon>
        <taxon>Rhodoreae</taxon>
        <taxon>Rhododendron</taxon>
    </lineage>
</organism>
<dbReference type="Proteomes" id="UP000823749">
    <property type="component" value="Chromosome 8"/>
</dbReference>
<protein>
    <recommendedName>
        <fullName evidence="11">Tim10-like domain-containing protein</fullName>
    </recommendedName>
</protein>
<keyword evidence="3" id="KW-0813">Transport</keyword>
<evidence type="ECO:0000256" key="3">
    <source>
        <dbReference type="ARBA" id="ARBA00022448"/>
    </source>
</evidence>
<dbReference type="GO" id="GO:0005743">
    <property type="term" value="C:mitochondrial inner membrane"/>
    <property type="evidence" value="ECO:0007669"/>
    <property type="project" value="TreeGrafter"/>
</dbReference>
<dbReference type="GO" id="GO:0045039">
    <property type="term" value="P:protein insertion into mitochondrial inner membrane"/>
    <property type="evidence" value="ECO:0007669"/>
    <property type="project" value="TreeGrafter"/>
</dbReference>
<dbReference type="AlphaFoldDB" id="A0AAV6J9B1"/>
<feature type="compositionally biased region" description="Basic and acidic residues" evidence="10">
    <location>
        <begin position="145"/>
        <end position="174"/>
    </location>
</feature>
<keyword evidence="6" id="KW-0653">Protein transport</keyword>
<comment type="subcellular location">
    <subcellularLocation>
        <location evidence="1">Mitochondrion</location>
    </subcellularLocation>
</comment>
<keyword evidence="7" id="KW-0811">Translocation</keyword>
<evidence type="ECO:0000256" key="8">
    <source>
        <dbReference type="ARBA" id="ARBA00023128"/>
    </source>
</evidence>
<sequence length="180" mass="20673">MFVYPEIPCFNKCVEKRYKEAELNMGENSCIDRCVSKYWQVTNLIGQLLGSNQQAAAMGYLEIFYSRPSLTIYREPNPVAAAVLLDQAIEESEFESCRPVSLQQHWLLPNPRKRWKPCSAHSAAEASTTKMDKMSIMTGKKKAVRERECHKDTRDEEAEDLHRREDDETLERGIEGLLAS</sequence>
<evidence type="ECO:0000256" key="9">
    <source>
        <dbReference type="ARBA" id="ARBA00023157"/>
    </source>
</evidence>
<evidence type="ECO:0000256" key="2">
    <source>
        <dbReference type="ARBA" id="ARBA00006720"/>
    </source>
</evidence>